<proteinExistence type="predicted"/>
<sequence>MPIMTRLAQLHAVLCESAIGKLITVTQLAEYAQVTQLEISDEVESLLVLRSTLMSPDAPPRVLARCFSGEVFCIGGPNPEGPLAKRSLAPWDGPPHGNDGITFVVGDIELGGERGMVALVSMNGLVSLFSSSGERQWDFQVSRSMPCLLNCTSNLINSLSFAQLPEAVVSADKLEMTAAGGDRQDAVRCKDIFT</sequence>
<dbReference type="AlphaFoldDB" id="A0A9W6WR15"/>
<name>A0A9W6WR15_9STRA</name>
<accession>A0A9W6WR15</accession>
<dbReference type="Proteomes" id="UP001165083">
    <property type="component" value="Unassembled WGS sequence"/>
</dbReference>
<protein>
    <submittedName>
        <fullName evidence="1">Unnamed protein product</fullName>
    </submittedName>
</protein>
<gene>
    <name evidence="1" type="ORF">Plil01_000387200</name>
</gene>
<evidence type="ECO:0000313" key="2">
    <source>
        <dbReference type="Proteomes" id="UP001165083"/>
    </source>
</evidence>
<dbReference type="OrthoDB" id="9996127at2759"/>
<reference evidence="1" key="1">
    <citation type="submission" date="2023-04" db="EMBL/GenBank/DDBJ databases">
        <title>Phytophthora lilii NBRC 32176.</title>
        <authorList>
            <person name="Ichikawa N."/>
            <person name="Sato H."/>
            <person name="Tonouchi N."/>
        </authorList>
    </citation>
    <scope>NUCLEOTIDE SEQUENCE</scope>
    <source>
        <strain evidence="1">NBRC 32176</strain>
    </source>
</reference>
<organism evidence="1 2">
    <name type="scientific">Phytophthora lilii</name>
    <dbReference type="NCBI Taxonomy" id="2077276"/>
    <lineage>
        <taxon>Eukaryota</taxon>
        <taxon>Sar</taxon>
        <taxon>Stramenopiles</taxon>
        <taxon>Oomycota</taxon>
        <taxon>Peronosporomycetes</taxon>
        <taxon>Peronosporales</taxon>
        <taxon>Peronosporaceae</taxon>
        <taxon>Phytophthora</taxon>
    </lineage>
</organism>
<dbReference type="EMBL" id="BSXW01000154">
    <property type="protein sequence ID" value="GMF13395.1"/>
    <property type="molecule type" value="Genomic_DNA"/>
</dbReference>
<comment type="caution">
    <text evidence="1">The sequence shown here is derived from an EMBL/GenBank/DDBJ whole genome shotgun (WGS) entry which is preliminary data.</text>
</comment>
<evidence type="ECO:0000313" key="1">
    <source>
        <dbReference type="EMBL" id="GMF13395.1"/>
    </source>
</evidence>
<keyword evidence="2" id="KW-1185">Reference proteome</keyword>